<sequence>MSGTGEPIDSKSMMASSSSTFNSNSNSNSNTSSNSLQPPAKRKRLKPSFSCLPCRTKKTKCDRQKPVCGKCAKAGFDETLCLYQSGNSWTNITVVESVGNNIRDPKLNTSIQDSSPQMIHTHSPFPSLPISSSPAPILSDIRSTTPSINDIGRQQQIQQQQQQQHQIQGIRLVVPDVTNSDISSSTTTDRTISATTTPVNINNGGVHLQKPMSVGTNSPNINIQFQNSNRTSANTSNNVTPVNDTPNSNPNSSANINTNSIANTNTNSNTNSYKDAFNALNSELNELKSVVESLDNVLKAKISISNTTPINQEIEFNNSQINNEQLPNQDINKITKTTAEINGDPTLYALSKGPLNVTTEETPLNNNNTQKNSRINNVNNGDRSDSHNSQASNKSDKDKEFLIKNNLLEYQDSLNMTISALNCNSIMNKRTRVSYLGTLSSRSIMITENSCFLVWSPLSKFIEIERKRWKHLRKLKKLASLDVLKDQFNEISTNQLEQFQYEIEFLKLDFNETKELIRFFKNELLNVFTYVMPSQLFDYFDLYFRRSDSNKNFVKFVPPENLNDYVQVSLLLLCIQLADLLKNDYNLENVNKRHKFKKLASLGQKALSFSHFFDKPNVISVQCLLAIRDIICQDGYESHGADSSNLLSIFELVLQCSYKVGIHRDPDSYKVFYKNYKKDFPITKNIWRCIWFNVCIFDTFLSKSLGLPPLINEKYCDCKLPQGEAAQSIGKFNKSIRGICKTLCSAIKPLTLLEYLKEVSKLFELFNSDELQLKILKL</sequence>
<name>A0ACB5TIG7_CANBO</name>
<organism evidence="1 2">
    <name type="scientific">Candida boidinii</name>
    <name type="common">Yeast</name>
    <dbReference type="NCBI Taxonomy" id="5477"/>
    <lineage>
        <taxon>Eukaryota</taxon>
        <taxon>Fungi</taxon>
        <taxon>Dikarya</taxon>
        <taxon>Ascomycota</taxon>
        <taxon>Saccharomycotina</taxon>
        <taxon>Pichiomycetes</taxon>
        <taxon>Pichiales</taxon>
        <taxon>Pichiaceae</taxon>
        <taxon>Ogataea</taxon>
        <taxon>Ogataea/Candida clade</taxon>
    </lineage>
</organism>
<dbReference type="EMBL" id="BSXV01000418">
    <property type="protein sequence ID" value="GME89005.1"/>
    <property type="molecule type" value="Genomic_DNA"/>
</dbReference>
<evidence type="ECO:0000313" key="1">
    <source>
        <dbReference type="EMBL" id="GME89005.1"/>
    </source>
</evidence>
<dbReference type="Proteomes" id="UP001165101">
    <property type="component" value="Unassembled WGS sequence"/>
</dbReference>
<comment type="caution">
    <text evidence="1">The sequence shown here is derived from an EMBL/GenBank/DDBJ whole genome shotgun (WGS) entry which is preliminary data.</text>
</comment>
<proteinExistence type="predicted"/>
<protein>
    <submittedName>
        <fullName evidence="1">Unnamed protein product</fullName>
    </submittedName>
</protein>
<accession>A0ACB5TIG7</accession>
<gene>
    <name evidence="1" type="ORF">Cboi01_000121400</name>
</gene>
<evidence type="ECO:0000313" key="2">
    <source>
        <dbReference type="Proteomes" id="UP001165101"/>
    </source>
</evidence>
<reference evidence="1" key="1">
    <citation type="submission" date="2023-04" db="EMBL/GenBank/DDBJ databases">
        <title>Candida boidinii NBRC 1967.</title>
        <authorList>
            <person name="Ichikawa N."/>
            <person name="Sato H."/>
            <person name="Tonouchi N."/>
        </authorList>
    </citation>
    <scope>NUCLEOTIDE SEQUENCE</scope>
    <source>
        <strain evidence="1">NBRC 1967</strain>
    </source>
</reference>
<keyword evidence="2" id="KW-1185">Reference proteome</keyword>